<accession>G0VG33</accession>
<dbReference type="GO" id="GO:0005886">
    <property type="term" value="C:plasma membrane"/>
    <property type="evidence" value="ECO:0007669"/>
    <property type="project" value="EnsemblFungi"/>
</dbReference>
<dbReference type="HOGENOM" id="CLU_025901_0_0_1"/>
<dbReference type="OMA" id="KTRCEEY"/>
<reference key="2">
    <citation type="submission" date="2011-08" db="EMBL/GenBank/DDBJ databases">
        <title>Genome sequence of Naumovozyma castellii.</title>
        <authorList>
            <person name="Gordon J.L."/>
            <person name="Armisen D."/>
            <person name="Proux-Wera E."/>
            <person name="OhEigeartaigh S.S."/>
            <person name="Byrne K.P."/>
            <person name="Wolfe K.H."/>
        </authorList>
    </citation>
    <scope>NUCLEOTIDE SEQUENCE</scope>
    <source>
        <strain>Type strain:CBS 4309</strain>
    </source>
</reference>
<dbReference type="Gene3D" id="1.25.40.90">
    <property type="match status" value="1"/>
</dbReference>
<organism evidence="3 4">
    <name type="scientific">Naumovozyma castellii</name>
    <name type="common">Yeast</name>
    <name type="synonym">Saccharomyces castellii</name>
    <dbReference type="NCBI Taxonomy" id="27288"/>
    <lineage>
        <taxon>Eukaryota</taxon>
        <taxon>Fungi</taxon>
        <taxon>Dikarya</taxon>
        <taxon>Ascomycota</taxon>
        <taxon>Saccharomycotina</taxon>
        <taxon>Saccharomycetes</taxon>
        <taxon>Saccharomycetales</taxon>
        <taxon>Saccharomycetaceae</taxon>
        <taxon>Naumovozyma</taxon>
    </lineage>
</organism>
<dbReference type="GO" id="GO:0048268">
    <property type="term" value="P:clathrin coat assembly"/>
    <property type="evidence" value="ECO:0007669"/>
    <property type="project" value="InterPro"/>
</dbReference>
<dbReference type="GO" id="GO:0005545">
    <property type="term" value="F:1-phosphatidylinositol binding"/>
    <property type="evidence" value="ECO:0007669"/>
    <property type="project" value="InterPro"/>
</dbReference>
<dbReference type="GO" id="GO:0030136">
    <property type="term" value="C:clathrin-coated vesicle"/>
    <property type="evidence" value="ECO:0007669"/>
    <property type="project" value="InterPro"/>
</dbReference>
<dbReference type="InterPro" id="IPR011417">
    <property type="entry name" value="ANTH_dom"/>
</dbReference>
<dbReference type="GO" id="GO:0072583">
    <property type="term" value="P:clathrin-dependent endocytosis"/>
    <property type="evidence" value="ECO:0007669"/>
    <property type="project" value="InterPro"/>
</dbReference>
<feature type="region of interest" description="Disordered" evidence="1">
    <location>
        <begin position="258"/>
        <end position="348"/>
    </location>
</feature>
<feature type="domain" description="ENTH" evidence="2">
    <location>
        <begin position="1"/>
        <end position="127"/>
    </location>
</feature>
<dbReference type="Gene3D" id="1.20.58.150">
    <property type="entry name" value="ANTH domain"/>
    <property type="match status" value="1"/>
</dbReference>
<feature type="compositionally biased region" description="Polar residues" evidence="1">
    <location>
        <begin position="261"/>
        <end position="293"/>
    </location>
</feature>
<protein>
    <recommendedName>
        <fullName evidence="2">ENTH domain-containing protein</fullName>
    </recommendedName>
</protein>
<dbReference type="SMART" id="SM00273">
    <property type="entry name" value="ENTH"/>
    <property type="match status" value="1"/>
</dbReference>
<gene>
    <name evidence="3" type="primary">NCAS0E03820</name>
    <name evidence="3" type="ordered locus">NCAS_0E03820</name>
</gene>
<name>G0VG33_NAUCA</name>
<dbReference type="Pfam" id="PF07651">
    <property type="entry name" value="ANTH"/>
    <property type="match status" value="1"/>
</dbReference>
<sequence length="428" mass="49566">MTSYNKLVKGATKVKMAPPKQKYVDPILLGTANPMEFEQIVSQLTARINNCNIWSVVYKTLIVVHLMISIGEQGVTLRYFAKNLEFFNLERILNSSKWSQNDLVALQRYDNYLKIRCREFGKYKLDFIRDAHVFLNKDNNLGLEMVESILDIIKTLVRNRYSSYDLQNNPVLMYAFKLLIQDLLALYNVLNEGVINLLESFFDLDYKDAEWTLTVYKDFVDTTEDVVAYLKIGKSVGMQIPVIKHITTKLIRSLEDHLHNTKQQPQSQSQNINKLKTNDTNNSSKSAAEQRLQQIREQKRILQQQLQESNQQQQSLRTPTVPQQQGFLNNPFTPELTTPNTRISSMASPQSYNPFTPEWTGNLTNGTANVNVNNTGMFTFETLQPQQLVTTPTNNPFLMQHEMQQQQQQQQQQQNFMNQPYTQGYNNI</sequence>
<dbReference type="GO" id="GO:0005546">
    <property type="term" value="F:phosphatidylinositol-4,5-bisphosphate binding"/>
    <property type="evidence" value="ECO:0007669"/>
    <property type="project" value="TreeGrafter"/>
</dbReference>
<dbReference type="EMBL" id="HE576756">
    <property type="protein sequence ID" value="CCC70452.1"/>
    <property type="molecule type" value="Genomic_DNA"/>
</dbReference>
<dbReference type="Proteomes" id="UP000001640">
    <property type="component" value="Chromosome 5"/>
</dbReference>
<reference evidence="3 4" key="1">
    <citation type="journal article" date="2011" name="Proc. Natl. Acad. Sci. U.S.A.">
        <title>Evolutionary erosion of yeast sex chromosomes by mating-type switching accidents.</title>
        <authorList>
            <person name="Gordon J.L."/>
            <person name="Armisen D."/>
            <person name="Proux-Wera E."/>
            <person name="Oheigeartaigh S.S."/>
            <person name="Byrne K.P."/>
            <person name="Wolfe K.H."/>
        </authorList>
    </citation>
    <scope>NUCLEOTIDE SEQUENCE [LARGE SCALE GENOMIC DNA]</scope>
    <source>
        <strain evidence="4">ATCC 76901 / BCRC 22586 / CBS 4309 / NBRC 1992 / NRRL Y-12630</strain>
    </source>
</reference>
<dbReference type="eggNOG" id="KOG0251">
    <property type="taxonomic scope" value="Eukaryota"/>
</dbReference>
<dbReference type="SUPFAM" id="SSF48464">
    <property type="entry name" value="ENTH/VHS domain"/>
    <property type="match status" value="1"/>
</dbReference>
<dbReference type="PANTHER" id="PTHR22951">
    <property type="entry name" value="CLATHRIN ASSEMBLY PROTEIN"/>
    <property type="match status" value="1"/>
</dbReference>
<feature type="compositionally biased region" description="Polar residues" evidence="1">
    <location>
        <begin position="317"/>
        <end position="348"/>
    </location>
</feature>
<proteinExistence type="predicted"/>
<evidence type="ECO:0000313" key="3">
    <source>
        <dbReference type="EMBL" id="CCC70452.1"/>
    </source>
</evidence>
<dbReference type="InterPro" id="IPR013809">
    <property type="entry name" value="ENTH"/>
</dbReference>
<dbReference type="PROSITE" id="PS50942">
    <property type="entry name" value="ENTH"/>
    <property type="match status" value="1"/>
</dbReference>
<evidence type="ECO:0000313" key="4">
    <source>
        <dbReference type="Proteomes" id="UP000001640"/>
    </source>
</evidence>
<dbReference type="GeneID" id="96904080"/>
<dbReference type="GO" id="GO:0006900">
    <property type="term" value="P:vesicle budding from membrane"/>
    <property type="evidence" value="ECO:0007669"/>
    <property type="project" value="TreeGrafter"/>
</dbReference>
<dbReference type="InterPro" id="IPR045192">
    <property type="entry name" value="AP180-like"/>
</dbReference>
<dbReference type="PANTHER" id="PTHR22951:SF5">
    <property type="entry name" value="PHOSPHATIDYLINOSITOL-BINDING CLATHRIN ASSEMBLY PROTEIN LAP"/>
    <property type="match status" value="1"/>
</dbReference>
<dbReference type="KEGG" id="ncs:NCAS_0E03820"/>
<dbReference type="OrthoDB" id="44015at2759"/>
<dbReference type="InterPro" id="IPR014712">
    <property type="entry name" value="ANTH_dom_sf"/>
</dbReference>
<dbReference type="STRING" id="1064592.G0VG33"/>
<dbReference type="GO" id="GO:0032050">
    <property type="term" value="F:clathrin heavy chain binding"/>
    <property type="evidence" value="ECO:0007669"/>
    <property type="project" value="TreeGrafter"/>
</dbReference>
<dbReference type="GO" id="GO:0005905">
    <property type="term" value="C:clathrin-coated pit"/>
    <property type="evidence" value="ECO:0007669"/>
    <property type="project" value="TreeGrafter"/>
</dbReference>
<keyword evidence="4" id="KW-1185">Reference proteome</keyword>
<dbReference type="RefSeq" id="XP_003676809.1">
    <property type="nucleotide sequence ID" value="XM_003676761.1"/>
</dbReference>
<evidence type="ECO:0000259" key="2">
    <source>
        <dbReference type="PROSITE" id="PS50942"/>
    </source>
</evidence>
<dbReference type="InterPro" id="IPR008942">
    <property type="entry name" value="ENTH_VHS"/>
</dbReference>
<dbReference type="SUPFAM" id="SSF89009">
    <property type="entry name" value="GAT-like domain"/>
    <property type="match status" value="1"/>
</dbReference>
<dbReference type="CDD" id="cd16988">
    <property type="entry name" value="ANTH_N_YAP180"/>
    <property type="match status" value="1"/>
</dbReference>
<dbReference type="GO" id="GO:0000149">
    <property type="term" value="F:SNARE binding"/>
    <property type="evidence" value="ECO:0007669"/>
    <property type="project" value="TreeGrafter"/>
</dbReference>
<feature type="compositionally biased region" description="Low complexity" evidence="1">
    <location>
        <begin position="302"/>
        <end position="316"/>
    </location>
</feature>
<dbReference type="AlphaFoldDB" id="G0VG33"/>
<dbReference type="InParanoid" id="G0VG33"/>
<evidence type="ECO:0000256" key="1">
    <source>
        <dbReference type="SAM" id="MobiDB-lite"/>
    </source>
</evidence>